<dbReference type="InterPro" id="IPR003680">
    <property type="entry name" value="Flavodoxin_fold"/>
</dbReference>
<proteinExistence type="predicted"/>
<dbReference type="PANTHER" id="PTHR47307">
    <property type="entry name" value="GLUTATHIONE-REGULATED POTASSIUM-EFFLUX SYSTEM ANCILLARY PROTEIN KEFG"/>
    <property type="match status" value="1"/>
</dbReference>
<dbReference type="GO" id="GO:0010181">
    <property type="term" value="F:FMN binding"/>
    <property type="evidence" value="ECO:0007669"/>
    <property type="project" value="TreeGrafter"/>
</dbReference>
<evidence type="ECO:0000313" key="4">
    <source>
        <dbReference type="Proteomes" id="UP001229251"/>
    </source>
</evidence>
<dbReference type="GO" id="GO:0003955">
    <property type="term" value="F:NAD(P)H dehydrogenase (quinone) activity"/>
    <property type="evidence" value="ECO:0007669"/>
    <property type="project" value="TreeGrafter"/>
</dbReference>
<dbReference type="InterPro" id="IPR046980">
    <property type="entry name" value="KefG/KefF"/>
</dbReference>
<dbReference type="EC" id="1.-.-.-" evidence="3"/>
<dbReference type="Gene3D" id="3.40.50.360">
    <property type="match status" value="1"/>
</dbReference>
<sequence length="228" mass="27386">MMTSLVLIAHDQLAESGSQQFLIESGRSLAEVEYVDLYDQWKNKGDFDSDQEIDRILSYDQLFLQFPIYWYQAPFILKLWLDQVFSQDKLNRRLHQRLQGHPLGIITVAGSQSDDYQFYGRQKITLSSMLAPYYAWANYFDLKTFSPFSIFQYHYLTESERLELMIDYSLYLNEGKVHDFKARQEYIIKLVNNLKLDLSDVDQWLFDQFLEKLNEQKEDLHFFEEMEW</sequence>
<feature type="domain" description="Flavodoxin-like fold" evidence="2">
    <location>
        <begin position="2"/>
        <end position="158"/>
    </location>
</feature>
<evidence type="ECO:0000256" key="1">
    <source>
        <dbReference type="ARBA" id="ARBA00023002"/>
    </source>
</evidence>
<evidence type="ECO:0000313" key="3">
    <source>
        <dbReference type="EMBL" id="MDK7187774.1"/>
    </source>
</evidence>
<accession>A0AAJ1V611</accession>
<keyword evidence="1 3" id="KW-0560">Oxidoreductase</keyword>
<dbReference type="PANTHER" id="PTHR47307:SF1">
    <property type="entry name" value="GLUTATHIONE-REGULATED POTASSIUM-EFFLUX SYSTEM ANCILLARY PROTEIN KEFG"/>
    <property type="match status" value="1"/>
</dbReference>
<evidence type="ECO:0000259" key="2">
    <source>
        <dbReference type="Pfam" id="PF02525"/>
    </source>
</evidence>
<dbReference type="RefSeq" id="WP_285066205.1">
    <property type="nucleotide sequence ID" value="NZ_JASOOE010000014.1"/>
</dbReference>
<dbReference type="AlphaFoldDB" id="A0AAJ1V611"/>
<dbReference type="GO" id="GO:0009055">
    <property type="term" value="F:electron transfer activity"/>
    <property type="evidence" value="ECO:0007669"/>
    <property type="project" value="TreeGrafter"/>
</dbReference>
<dbReference type="Pfam" id="PF02525">
    <property type="entry name" value="Flavodoxin_2"/>
    <property type="match status" value="1"/>
</dbReference>
<comment type="caution">
    <text evidence="3">The sequence shown here is derived from an EMBL/GenBank/DDBJ whole genome shotgun (WGS) entry which is preliminary data.</text>
</comment>
<dbReference type="EMBL" id="JASOOE010000014">
    <property type="protein sequence ID" value="MDK7187774.1"/>
    <property type="molecule type" value="Genomic_DNA"/>
</dbReference>
<reference evidence="3" key="1">
    <citation type="submission" date="2023-05" db="EMBL/GenBank/DDBJ databases">
        <title>Cataloging the Phylogenetic Diversity of Human Bladder Bacteria.</title>
        <authorList>
            <person name="Du J."/>
        </authorList>
    </citation>
    <scope>NUCLEOTIDE SEQUENCE</scope>
    <source>
        <strain evidence="3">UMB1231</strain>
    </source>
</reference>
<gene>
    <name evidence="3" type="ORF">QP433_07255</name>
</gene>
<name>A0AAJ1V611_9LACT</name>
<dbReference type="Proteomes" id="UP001229251">
    <property type="component" value="Unassembled WGS sequence"/>
</dbReference>
<organism evidence="3 4">
    <name type="scientific">Facklamia hominis</name>
    <dbReference type="NCBI Taxonomy" id="178214"/>
    <lineage>
        <taxon>Bacteria</taxon>
        <taxon>Bacillati</taxon>
        <taxon>Bacillota</taxon>
        <taxon>Bacilli</taxon>
        <taxon>Lactobacillales</taxon>
        <taxon>Aerococcaceae</taxon>
        <taxon>Facklamia</taxon>
    </lineage>
</organism>
<protein>
    <submittedName>
        <fullName evidence="3">NAD(P)H-dependent oxidoreductase</fullName>
        <ecNumber evidence="3">1.-.-.-</ecNumber>
    </submittedName>
</protein>
<dbReference type="InterPro" id="IPR029039">
    <property type="entry name" value="Flavoprotein-like_sf"/>
</dbReference>
<dbReference type="SUPFAM" id="SSF52218">
    <property type="entry name" value="Flavoproteins"/>
    <property type="match status" value="1"/>
</dbReference>